<proteinExistence type="predicted"/>
<dbReference type="Proteomes" id="UP000263690">
    <property type="component" value="Segment"/>
</dbReference>
<reference evidence="1" key="1">
    <citation type="journal article" date="2018" name="Nat. Commun.">
        <title>Structural conservation in a membrane-enveloped filamentous virus infecting a hyperthermophilic acidophile.</title>
        <authorList>
            <person name="Liu Y."/>
            <person name="Osinski T."/>
            <person name="Wang F."/>
            <person name="Krupovic M."/>
            <person name="Schouten S."/>
            <person name="Kasson P."/>
            <person name="Prangishvili D."/>
            <person name="Egelman E.H."/>
        </authorList>
    </citation>
    <scope>NUCLEOTIDE SEQUENCE [LARGE SCALE GENOMIC DNA]</scope>
    <source>
        <strain evidence="1">S48</strain>
    </source>
</reference>
<name>A0A346LU78_SUFV1</name>
<organism evidence="1">
    <name type="scientific">Sulfolobus filamentous virus 1</name>
    <name type="common">SFV1</name>
    <name type="synonym">Sulfolobus virus SFV-1</name>
    <dbReference type="NCBI Taxonomy" id="2304198"/>
    <lineage>
        <taxon>Viruses</taxon>
        <taxon>Adnaviria</taxon>
        <taxon>Zilligvirae</taxon>
        <taxon>Taleaviricota</taxon>
        <taxon>Tokiviricetes</taxon>
        <taxon>Ligamenvirales</taxon>
        <taxon>Lipothrixviridae</taxon>
        <taxon>Alphalipothrixvirus</taxon>
        <taxon>Alphalipothrixvirus beppuense</taxon>
    </lineage>
</organism>
<dbReference type="EMBL" id="MH447526">
    <property type="protein sequence ID" value="AXQ00121.1"/>
    <property type="molecule type" value="Genomic_DNA"/>
</dbReference>
<protein>
    <submittedName>
        <fullName evidence="1">Uncharacterized protein</fullName>
    </submittedName>
</protein>
<sequence>MWLKLCHIKSFYGDEMLKNFYECVEKRDGTVLPRTHRLRGWCYEYIHKDVKLPSIDRIITIYYKVGEDKVKCVLCNREFAPSQYAKHFINFHYDFVSSNAKN</sequence>
<evidence type="ECO:0000313" key="1">
    <source>
        <dbReference type="EMBL" id="AXQ00121.1"/>
    </source>
</evidence>
<gene>
    <name evidence="1" type="ORF">SFV1gp39</name>
</gene>
<keyword evidence="2" id="KW-1185">Reference proteome</keyword>
<evidence type="ECO:0000313" key="2">
    <source>
        <dbReference type="Proteomes" id="UP000263690"/>
    </source>
</evidence>
<organismHost>
    <name type="scientific">Saccharolobus shibatae</name>
    <dbReference type="NCBI Taxonomy" id="2286"/>
</organismHost>
<accession>A0A346LU78</accession>